<keyword evidence="2" id="KW-1185">Reference proteome</keyword>
<organism evidence="1 2">
    <name type="scientific">Flavobacterium amnicola</name>
    <dbReference type="NCBI Taxonomy" id="2506422"/>
    <lineage>
        <taxon>Bacteria</taxon>
        <taxon>Pseudomonadati</taxon>
        <taxon>Bacteroidota</taxon>
        <taxon>Flavobacteriia</taxon>
        <taxon>Flavobacteriales</taxon>
        <taxon>Flavobacteriaceae</taxon>
        <taxon>Flavobacterium</taxon>
    </lineage>
</organism>
<dbReference type="Gene3D" id="3.40.30.10">
    <property type="entry name" value="Glutaredoxin"/>
    <property type="match status" value="1"/>
</dbReference>
<evidence type="ECO:0000313" key="2">
    <source>
        <dbReference type="Proteomes" id="UP000290283"/>
    </source>
</evidence>
<gene>
    <name evidence="1" type="ORF">EQG63_01435</name>
</gene>
<comment type="caution">
    <text evidence="1">The sequence shown here is derived from an EMBL/GenBank/DDBJ whole genome shotgun (WGS) entry which is preliminary data.</text>
</comment>
<proteinExistence type="predicted"/>
<sequence length="224" mass="25544">MKNKLVLILLLALPIVIYMIFASATHNQLFLPTISKNNADLPAWKSLKDEKVSLKNKITVLGFIGSDIKANQGNIFNLNQKIYDKYVGFKDFQVVLVAQDGSQKQVGELMDKLAAFTENMTGYKIVFASPKEIQTFYDGFHLKGKLSADLSTSEVLILDKDINHRGRKGKNKAGKEEYRESYNTTSAADLHNEMTDDVKILLREYRLALKRNKNKENFRLHEKK</sequence>
<reference evidence="2" key="1">
    <citation type="submission" date="2019-01" db="EMBL/GenBank/DDBJ databases">
        <title>Cytophagaceae bacterium strain CAR-16.</title>
        <authorList>
            <person name="Chen W.-M."/>
        </authorList>
    </citation>
    <scope>NUCLEOTIDE SEQUENCE [LARGE SCALE GENOMIC DNA]</scope>
    <source>
        <strain evidence="2">LLJ-11</strain>
    </source>
</reference>
<protein>
    <submittedName>
        <fullName evidence="1">Uncharacterized protein</fullName>
    </submittedName>
</protein>
<evidence type="ECO:0000313" key="1">
    <source>
        <dbReference type="EMBL" id="RXR20622.1"/>
    </source>
</evidence>
<accession>A0A4Q1K4X1</accession>
<dbReference type="EMBL" id="SBKO01000001">
    <property type="protein sequence ID" value="RXR20622.1"/>
    <property type="molecule type" value="Genomic_DNA"/>
</dbReference>
<name>A0A4Q1K4X1_9FLAO</name>
<dbReference type="OrthoDB" id="1437325at2"/>
<dbReference type="Proteomes" id="UP000290283">
    <property type="component" value="Unassembled WGS sequence"/>
</dbReference>
<dbReference type="AlphaFoldDB" id="A0A4Q1K4X1"/>
<dbReference type="RefSeq" id="WP_129433678.1">
    <property type="nucleotide sequence ID" value="NZ_SBKO01000001.1"/>
</dbReference>